<evidence type="ECO:0008006" key="3">
    <source>
        <dbReference type="Google" id="ProtNLM"/>
    </source>
</evidence>
<dbReference type="Gene3D" id="3.90.75.20">
    <property type="match status" value="1"/>
</dbReference>
<dbReference type="AlphaFoldDB" id="A0A9X3XMZ2"/>
<dbReference type="SUPFAM" id="SSF54060">
    <property type="entry name" value="His-Me finger endonucleases"/>
    <property type="match status" value="1"/>
</dbReference>
<dbReference type="Proteomes" id="UP001141183">
    <property type="component" value="Unassembled WGS sequence"/>
</dbReference>
<dbReference type="RefSeq" id="WP_272470224.1">
    <property type="nucleotide sequence ID" value="NZ_JALGRW010000051.1"/>
</dbReference>
<reference evidence="1" key="1">
    <citation type="submission" date="2022-05" db="EMBL/GenBank/DDBJ databases">
        <title>Draft genome sequence of Clostridium tertium strain CP3 isolated from Peru.</title>
        <authorList>
            <person name="Hurtado R."/>
            <person name="Lima L."/>
            <person name="Sousa T."/>
            <person name="Jaiswal A.K."/>
            <person name="Tiwari S."/>
            <person name="Maturrano L."/>
            <person name="Brenig B."/>
            <person name="Azevedo V."/>
        </authorList>
    </citation>
    <scope>NUCLEOTIDE SEQUENCE</scope>
    <source>
        <strain evidence="1">CP3</strain>
    </source>
</reference>
<accession>A0A9X3XMZ2</accession>
<gene>
    <name evidence="1" type="ORF">NE398_07685</name>
</gene>
<comment type="caution">
    <text evidence="1">The sequence shown here is derived from an EMBL/GenBank/DDBJ whole genome shotgun (WGS) entry which is preliminary data.</text>
</comment>
<sequence length="194" mass="23318">MKGNKYIVYDKYAEMIINSKIHGEVKILIDKEDILKCRQYTWHFAKSKDRGYAQCKVNNRNVKLHRYLMEEYNRELLIDHINRNTLDNRKCNLRIADYQKNSFNRGIRSDNTTGYIGIDYNKVTNKWRAKIRYNNIDIHLGYFKDINEALINRRIAEHILFGEYSPNEFIENVDYNLLYKAKENVINRIENKIA</sequence>
<organism evidence="1 2">
    <name type="scientific">Clostridium tertium</name>
    <dbReference type="NCBI Taxonomy" id="1559"/>
    <lineage>
        <taxon>Bacteria</taxon>
        <taxon>Bacillati</taxon>
        <taxon>Bacillota</taxon>
        <taxon>Clostridia</taxon>
        <taxon>Eubacteriales</taxon>
        <taxon>Clostridiaceae</taxon>
        <taxon>Clostridium</taxon>
    </lineage>
</organism>
<dbReference type="InterPro" id="IPR016177">
    <property type="entry name" value="DNA-bd_dom_sf"/>
</dbReference>
<dbReference type="InterPro" id="IPR044925">
    <property type="entry name" value="His-Me_finger_sf"/>
</dbReference>
<proteinExistence type="predicted"/>
<keyword evidence="2" id="KW-1185">Reference proteome</keyword>
<dbReference type="GO" id="GO:0003677">
    <property type="term" value="F:DNA binding"/>
    <property type="evidence" value="ECO:0007669"/>
    <property type="project" value="InterPro"/>
</dbReference>
<evidence type="ECO:0000313" key="2">
    <source>
        <dbReference type="Proteomes" id="UP001141183"/>
    </source>
</evidence>
<dbReference type="SUPFAM" id="SSF54171">
    <property type="entry name" value="DNA-binding domain"/>
    <property type="match status" value="1"/>
</dbReference>
<name>A0A9X3XMZ2_9CLOT</name>
<evidence type="ECO:0000313" key="1">
    <source>
        <dbReference type="EMBL" id="MDC4240042.1"/>
    </source>
</evidence>
<protein>
    <recommendedName>
        <fullName evidence="3">AP2 domain protein</fullName>
    </recommendedName>
</protein>
<dbReference type="EMBL" id="JAMRYU010000006">
    <property type="protein sequence ID" value="MDC4240042.1"/>
    <property type="molecule type" value="Genomic_DNA"/>
</dbReference>